<evidence type="ECO:0000256" key="6">
    <source>
        <dbReference type="RuleBase" id="RU364082"/>
    </source>
</evidence>
<dbReference type="SUPFAM" id="SSF51735">
    <property type="entry name" value="NAD(P)-binding Rossmann-fold domains"/>
    <property type="match status" value="1"/>
</dbReference>
<dbReference type="PANTHER" id="PTHR10491:SF4">
    <property type="entry name" value="METHIONINE ADENOSYLTRANSFERASE 2 SUBUNIT BETA"/>
    <property type="match status" value="1"/>
</dbReference>
<dbReference type="InterPro" id="IPR029903">
    <property type="entry name" value="RmlD-like-bd"/>
</dbReference>
<dbReference type="GO" id="GO:0008831">
    <property type="term" value="F:dTDP-4-dehydrorhamnose reductase activity"/>
    <property type="evidence" value="ECO:0007669"/>
    <property type="project" value="UniProtKB-EC"/>
</dbReference>
<dbReference type="RefSeq" id="WP_271884195.1">
    <property type="nucleotide sequence ID" value="NZ_CP067136.1"/>
</dbReference>
<reference evidence="8 9" key="1">
    <citation type="submission" date="2021-01" db="EMBL/GenBank/DDBJ databases">
        <title>Biogeographic distribution of Paracoccus.</title>
        <authorList>
            <person name="Hollensteiner J."/>
            <person name="Leineberger J."/>
            <person name="Brinkhoff T."/>
            <person name="Daniel R."/>
        </authorList>
    </citation>
    <scope>NUCLEOTIDE SEQUENCE [LARGE SCALE GENOMIC DNA]</scope>
    <source>
        <strain evidence="8 9">KCTC 22803</strain>
    </source>
</reference>
<keyword evidence="6" id="KW-0521">NADP</keyword>
<comment type="function">
    <text evidence="6">Catalyzes the reduction of dTDP-6-deoxy-L-lyxo-4-hexulose to yield dTDP-L-rhamnose.</text>
</comment>
<evidence type="ECO:0000256" key="3">
    <source>
        <dbReference type="ARBA" id="ARBA00012929"/>
    </source>
</evidence>
<sequence>MSRFLVFGRSGQVARELATLLPDADFMGREQIDLVQTDRIAAAIEELRPAAIINAAAYTAVDKAETEQDQARLLNSDAPARMARTAARLDIPFLHISTDYVFDGSGDQPWQEGDATGPLGIYGKTKLAGEREIAAQDGRWAVMRTSWVFSRHGNNFVKTMLRLGRERDALNIVADQVGGPTAAADIARTLVQMANDMVAGGEVRGLYHYSGASAVSWADFAREIFAQAQIDCEVRDIATADYPTPARRPGNSRLDCSRLQKDLGVRQPDWREGLRNVLVEWDKII</sequence>
<dbReference type="CDD" id="cd05254">
    <property type="entry name" value="dTDP_HR_like_SDR_e"/>
    <property type="match status" value="1"/>
</dbReference>
<comment type="cofactor">
    <cofactor evidence="6">
        <name>Mg(2+)</name>
        <dbReference type="ChEBI" id="CHEBI:18420"/>
    </cofactor>
    <text evidence="6">Binds 1 Mg(2+) ion per monomer.</text>
</comment>
<keyword evidence="9" id="KW-1185">Reference proteome</keyword>
<evidence type="ECO:0000256" key="5">
    <source>
        <dbReference type="ARBA" id="ARBA00048200"/>
    </source>
</evidence>
<comment type="catalytic activity">
    <reaction evidence="5 6">
        <text>dTDP-beta-L-rhamnose + NADP(+) = dTDP-4-dehydro-beta-L-rhamnose + NADPH + H(+)</text>
        <dbReference type="Rhea" id="RHEA:21796"/>
        <dbReference type="ChEBI" id="CHEBI:15378"/>
        <dbReference type="ChEBI" id="CHEBI:57510"/>
        <dbReference type="ChEBI" id="CHEBI:57783"/>
        <dbReference type="ChEBI" id="CHEBI:58349"/>
        <dbReference type="ChEBI" id="CHEBI:62830"/>
        <dbReference type="EC" id="1.1.1.133"/>
    </reaction>
</comment>
<dbReference type="Gene3D" id="3.90.25.10">
    <property type="entry name" value="UDP-galactose 4-epimerase, domain 1"/>
    <property type="match status" value="1"/>
</dbReference>
<evidence type="ECO:0000256" key="2">
    <source>
        <dbReference type="ARBA" id="ARBA00010944"/>
    </source>
</evidence>
<dbReference type="InterPro" id="IPR036291">
    <property type="entry name" value="NAD(P)-bd_dom_sf"/>
</dbReference>
<evidence type="ECO:0000256" key="1">
    <source>
        <dbReference type="ARBA" id="ARBA00004781"/>
    </source>
</evidence>
<comment type="similarity">
    <text evidence="2 6">Belongs to the dTDP-4-dehydrorhamnose reductase family.</text>
</comment>
<gene>
    <name evidence="8" type="primary">rfbD</name>
    <name evidence="8" type="ORF">JHX87_13270</name>
</gene>
<keyword evidence="6 8" id="KW-0560">Oxidoreductase</keyword>
<dbReference type="Pfam" id="PF04321">
    <property type="entry name" value="RmlD_sub_bind"/>
    <property type="match status" value="1"/>
</dbReference>
<accession>A0ABY7SHM9</accession>
<evidence type="ECO:0000259" key="7">
    <source>
        <dbReference type="Pfam" id="PF04321"/>
    </source>
</evidence>
<name>A0ABY7SHM9_9RHOB</name>
<dbReference type="Gene3D" id="3.40.50.720">
    <property type="entry name" value="NAD(P)-binding Rossmann-like Domain"/>
    <property type="match status" value="1"/>
</dbReference>
<dbReference type="EC" id="1.1.1.133" evidence="3 6"/>
<dbReference type="EMBL" id="CP067136">
    <property type="protein sequence ID" value="WCR06453.1"/>
    <property type="molecule type" value="Genomic_DNA"/>
</dbReference>
<evidence type="ECO:0000313" key="8">
    <source>
        <dbReference type="EMBL" id="WCR06453.1"/>
    </source>
</evidence>
<proteinExistence type="inferred from homology"/>
<evidence type="ECO:0000313" key="9">
    <source>
        <dbReference type="Proteomes" id="UP001219349"/>
    </source>
</evidence>
<dbReference type="NCBIfam" id="TIGR01214">
    <property type="entry name" value="rmlD"/>
    <property type="match status" value="1"/>
</dbReference>
<evidence type="ECO:0000256" key="4">
    <source>
        <dbReference type="ARBA" id="ARBA00017099"/>
    </source>
</evidence>
<dbReference type="InterPro" id="IPR005913">
    <property type="entry name" value="dTDP_dehydrorham_reduct"/>
</dbReference>
<feature type="domain" description="RmlD-like substrate binding" evidence="7">
    <location>
        <begin position="3"/>
        <end position="279"/>
    </location>
</feature>
<dbReference type="PANTHER" id="PTHR10491">
    <property type="entry name" value="DTDP-4-DEHYDRORHAMNOSE REDUCTASE"/>
    <property type="match status" value="1"/>
</dbReference>
<dbReference type="Proteomes" id="UP001219349">
    <property type="component" value="Chromosome"/>
</dbReference>
<comment type="pathway">
    <text evidence="1 6">Carbohydrate biosynthesis; dTDP-L-rhamnose biosynthesis.</text>
</comment>
<organism evidence="8 9">
    <name type="scientific">Paracoccus fistulariae</name>
    <dbReference type="NCBI Taxonomy" id="658446"/>
    <lineage>
        <taxon>Bacteria</taxon>
        <taxon>Pseudomonadati</taxon>
        <taxon>Pseudomonadota</taxon>
        <taxon>Alphaproteobacteria</taxon>
        <taxon>Rhodobacterales</taxon>
        <taxon>Paracoccaceae</taxon>
        <taxon>Paracoccus</taxon>
    </lineage>
</organism>
<protein>
    <recommendedName>
        <fullName evidence="4 6">dTDP-4-dehydrorhamnose reductase</fullName>
        <ecNumber evidence="3 6">1.1.1.133</ecNumber>
    </recommendedName>
</protein>